<keyword evidence="2" id="KW-1133">Transmembrane helix</keyword>
<dbReference type="AlphaFoldDB" id="A0A6S7JRH2"/>
<gene>
    <name evidence="3" type="ORF">PACLA_8A045135</name>
</gene>
<evidence type="ECO:0000313" key="3">
    <source>
        <dbReference type="EMBL" id="CAB4018831.1"/>
    </source>
</evidence>
<keyword evidence="2" id="KW-0812">Transmembrane</keyword>
<evidence type="ECO:0000313" key="4">
    <source>
        <dbReference type="Proteomes" id="UP001152795"/>
    </source>
</evidence>
<feature type="region of interest" description="Disordered" evidence="1">
    <location>
        <begin position="195"/>
        <end position="214"/>
    </location>
</feature>
<dbReference type="EMBL" id="CACRXK020010186">
    <property type="protein sequence ID" value="CAB4018831.1"/>
    <property type="molecule type" value="Genomic_DNA"/>
</dbReference>
<feature type="transmembrane region" description="Helical" evidence="2">
    <location>
        <begin position="50"/>
        <end position="69"/>
    </location>
</feature>
<protein>
    <submittedName>
        <fullName evidence="3">Uncharacterized protein</fullName>
    </submittedName>
</protein>
<feature type="transmembrane region" description="Helical" evidence="2">
    <location>
        <begin position="12"/>
        <end position="34"/>
    </location>
</feature>
<comment type="caution">
    <text evidence="3">The sequence shown here is derived from an EMBL/GenBank/DDBJ whole genome shotgun (WGS) entry which is preliminary data.</text>
</comment>
<accession>A0A6S7JRH2</accession>
<dbReference type="Proteomes" id="UP001152795">
    <property type="component" value="Unassembled WGS sequence"/>
</dbReference>
<feature type="compositionally biased region" description="Basic and acidic residues" evidence="1">
    <location>
        <begin position="195"/>
        <end position="204"/>
    </location>
</feature>
<organism evidence="3 4">
    <name type="scientific">Paramuricea clavata</name>
    <name type="common">Red gorgonian</name>
    <name type="synonym">Violescent sea-whip</name>
    <dbReference type="NCBI Taxonomy" id="317549"/>
    <lineage>
        <taxon>Eukaryota</taxon>
        <taxon>Metazoa</taxon>
        <taxon>Cnidaria</taxon>
        <taxon>Anthozoa</taxon>
        <taxon>Octocorallia</taxon>
        <taxon>Malacalcyonacea</taxon>
        <taxon>Plexauridae</taxon>
        <taxon>Paramuricea</taxon>
    </lineage>
</organism>
<sequence length="214" mass="24138">MATVIPVQSTWGLITIGLGYLIFGSMLTALFFFLDFMDADKDVDYSHDHAQYWLGFPAIILGIIVLFGGGQISNKSKIIRVCLSIYCFITSIVSIVLEAPDWMRYLSDNRSPDQICKLAMIAVPGLQREMQYSEYSCKRRTSYAWSVGFITVSAVLLINYSVCSILLHVWLAIKDQMAYKMPDYPAYTVKENNKTAKTKNEKTDGSANMGFEEN</sequence>
<keyword evidence="2" id="KW-0472">Membrane</keyword>
<feature type="transmembrane region" description="Helical" evidence="2">
    <location>
        <begin position="143"/>
        <end position="171"/>
    </location>
</feature>
<keyword evidence="4" id="KW-1185">Reference proteome</keyword>
<proteinExistence type="predicted"/>
<reference evidence="3" key="1">
    <citation type="submission" date="2020-04" db="EMBL/GenBank/DDBJ databases">
        <authorList>
            <person name="Alioto T."/>
            <person name="Alioto T."/>
            <person name="Gomez Garrido J."/>
        </authorList>
    </citation>
    <scope>NUCLEOTIDE SEQUENCE</scope>
    <source>
        <strain evidence="3">A484AB</strain>
    </source>
</reference>
<name>A0A6S7JRH2_PARCT</name>
<evidence type="ECO:0000256" key="1">
    <source>
        <dbReference type="SAM" id="MobiDB-lite"/>
    </source>
</evidence>
<feature type="transmembrane region" description="Helical" evidence="2">
    <location>
        <begin position="78"/>
        <end position="97"/>
    </location>
</feature>
<evidence type="ECO:0000256" key="2">
    <source>
        <dbReference type="SAM" id="Phobius"/>
    </source>
</evidence>